<evidence type="ECO:0000256" key="6">
    <source>
        <dbReference type="RuleBase" id="RU003423"/>
    </source>
</evidence>
<dbReference type="InterPro" id="IPR050743">
    <property type="entry name" value="2-oxoacid_DH_E2_comp"/>
</dbReference>
<accession>A0A7I8D8F8</accession>
<dbReference type="GO" id="GO:0016407">
    <property type="term" value="F:acetyltransferase activity"/>
    <property type="evidence" value="ECO:0007669"/>
    <property type="project" value="TreeGrafter"/>
</dbReference>
<evidence type="ECO:0000259" key="9">
    <source>
        <dbReference type="PROSITE" id="PS51826"/>
    </source>
</evidence>
<dbReference type="InterPro" id="IPR003016">
    <property type="entry name" value="2-oxoA_DH_lipoyl-BS"/>
</dbReference>
<dbReference type="RefSeq" id="WP_200759261.1">
    <property type="nucleotide sequence ID" value="NZ_AP023366.1"/>
</dbReference>
<keyword evidence="5 6" id="KW-0012">Acyltransferase</keyword>
<feature type="region of interest" description="Disordered" evidence="7">
    <location>
        <begin position="84"/>
        <end position="147"/>
    </location>
</feature>
<dbReference type="InterPro" id="IPR004167">
    <property type="entry name" value="PSBD"/>
</dbReference>
<dbReference type="PROSITE" id="PS00189">
    <property type="entry name" value="LIPOYL"/>
    <property type="match status" value="1"/>
</dbReference>
<evidence type="ECO:0000256" key="5">
    <source>
        <dbReference type="ARBA" id="ARBA00023315"/>
    </source>
</evidence>
<dbReference type="Proteomes" id="UP000593802">
    <property type="component" value="Chromosome"/>
</dbReference>
<keyword evidence="3 6" id="KW-0808">Transferase</keyword>
<dbReference type="SUPFAM" id="SSF51230">
    <property type="entry name" value="Single hybrid motif"/>
    <property type="match status" value="1"/>
</dbReference>
<dbReference type="EC" id="2.3.1.-" evidence="6"/>
<feature type="domain" description="Lipoyl-binding" evidence="8">
    <location>
        <begin position="3"/>
        <end position="78"/>
    </location>
</feature>
<feature type="domain" description="Peripheral subunit-binding (PSBD)" evidence="9">
    <location>
        <begin position="149"/>
        <end position="186"/>
    </location>
</feature>
<proteinExistence type="inferred from homology"/>
<dbReference type="InterPro" id="IPR023213">
    <property type="entry name" value="CAT-like_dom_sf"/>
</dbReference>
<keyword evidence="11" id="KW-1185">Reference proteome</keyword>
<dbReference type="PANTHER" id="PTHR43178:SF5">
    <property type="entry name" value="LIPOAMIDE ACYLTRANSFERASE COMPONENT OF BRANCHED-CHAIN ALPHA-KETO ACID DEHYDROGENASE COMPLEX, MITOCHONDRIAL"/>
    <property type="match status" value="1"/>
</dbReference>
<dbReference type="SUPFAM" id="SSF47005">
    <property type="entry name" value="Peripheral subunit-binding domain of 2-oxo acid dehydrogenase complex"/>
    <property type="match status" value="1"/>
</dbReference>
<dbReference type="FunFam" id="3.30.559.10:FF:000007">
    <property type="entry name" value="Dihydrolipoamide acetyltransferase component of pyruvate dehydrogenase complex"/>
    <property type="match status" value="1"/>
</dbReference>
<protein>
    <recommendedName>
        <fullName evidence="6">Dihydrolipoamide acetyltransferase component of pyruvate dehydrogenase complex</fullName>
        <ecNumber evidence="6">2.3.1.-</ecNumber>
    </recommendedName>
</protein>
<dbReference type="Pfam" id="PF00364">
    <property type="entry name" value="Biotin_lipoyl"/>
    <property type="match status" value="1"/>
</dbReference>
<dbReference type="GO" id="GO:0005737">
    <property type="term" value="C:cytoplasm"/>
    <property type="evidence" value="ECO:0007669"/>
    <property type="project" value="TreeGrafter"/>
</dbReference>
<evidence type="ECO:0000256" key="4">
    <source>
        <dbReference type="ARBA" id="ARBA00022823"/>
    </source>
</evidence>
<dbReference type="GO" id="GO:0031405">
    <property type="term" value="F:lipoic acid binding"/>
    <property type="evidence" value="ECO:0007669"/>
    <property type="project" value="TreeGrafter"/>
</dbReference>
<keyword evidence="10" id="KW-0670">Pyruvate</keyword>
<dbReference type="PROSITE" id="PS51826">
    <property type="entry name" value="PSBD"/>
    <property type="match status" value="1"/>
</dbReference>
<gene>
    <name evidence="10" type="primary">pdhC_1</name>
    <name evidence="10" type="ORF">skT53_00810</name>
</gene>
<dbReference type="FunFam" id="2.40.50.100:FF:000009">
    <property type="entry name" value="Acetyltransferase component of pyruvate dehydrogenase complex"/>
    <property type="match status" value="1"/>
</dbReference>
<evidence type="ECO:0000256" key="1">
    <source>
        <dbReference type="ARBA" id="ARBA00001938"/>
    </source>
</evidence>
<evidence type="ECO:0000256" key="2">
    <source>
        <dbReference type="ARBA" id="ARBA00007317"/>
    </source>
</evidence>
<dbReference type="Gene3D" id="4.10.320.10">
    <property type="entry name" value="E3-binding domain"/>
    <property type="match status" value="1"/>
</dbReference>
<dbReference type="InterPro" id="IPR001078">
    <property type="entry name" value="2-oxoacid_DH_actylTfrase"/>
</dbReference>
<name>A0A7I8D8F8_9BACL</name>
<dbReference type="PANTHER" id="PTHR43178">
    <property type="entry name" value="DIHYDROLIPOAMIDE ACETYLTRANSFERASE COMPONENT OF PYRUVATE DEHYDROGENASE COMPLEX"/>
    <property type="match status" value="1"/>
</dbReference>
<comment type="cofactor">
    <cofactor evidence="1 6">
        <name>(R)-lipoate</name>
        <dbReference type="ChEBI" id="CHEBI:83088"/>
    </cofactor>
</comment>
<dbReference type="KEGG" id="eff:skT53_00810"/>
<evidence type="ECO:0000256" key="3">
    <source>
        <dbReference type="ARBA" id="ARBA00022679"/>
    </source>
</evidence>
<dbReference type="InterPro" id="IPR000089">
    <property type="entry name" value="Biotin_lipoyl"/>
</dbReference>
<dbReference type="Pfam" id="PF02817">
    <property type="entry name" value="E3_binding"/>
    <property type="match status" value="1"/>
</dbReference>
<dbReference type="InterPro" id="IPR011053">
    <property type="entry name" value="Single_hybrid_motif"/>
</dbReference>
<evidence type="ECO:0000256" key="7">
    <source>
        <dbReference type="SAM" id="MobiDB-lite"/>
    </source>
</evidence>
<feature type="compositionally biased region" description="Low complexity" evidence="7">
    <location>
        <begin position="84"/>
        <end position="100"/>
    </location>
</feature>
<evidence type="ECO:0000313" key="10">
    <source>
        <dbReference type="EMBL" id="BCJ85096.1"/>
    </source>
</evidence>
<feature type="compositionally biased region" description="Low complexity" evidence="7">
    <location>
        <begin position="112"/>
        <end position="147"/>
    </location>
</feature>
<dbReference type="CDD" id="cd06849">
    <property type="entry name" value="lipoyl_domain"/>
    <property type="match status" value="1"/>
</dbReference>
<dbReference type="PROSITE" id="PS50968">
    <property type="entry name" value="BIOTINYL_LIPOYL"/>
    <property type="match status" value="1"/>
</dbReference>
<dbReference type="Gene3D" id="2.40.50.100">
    <property type="match status" value="1"/>
</dbReference>
<evidence type="ECO:0000313" key="11">
    <source>
        <dbReference type="Proteomes" id="UP000593802"/>
    </source>
</evidence>
<dbReference type="InterPro" id="IPR036625">
    <property type="entry name" value="E3-bd_dom_sf"/>
</dbReference>
<reference evidence="10 11" key="1">
    <citation type="submission" date="2020-08" db="EMBL/GenBank/DDBJ databases">
        <title>Complete Genome Sequence of Effusibacillus dendaii Strain skT53, Isolated from Farmland soil.</title>
        <authorList>
            <person name="Konishi T."/>
            <person name="Kawasaki H."/>
        </authorList>
    </citation>
    <scope>NUCLEOTIDE SEQUENCE [LARGE SCALE GENOMIC DNA]</scope>
    <source>
        <strain evidence="11">skT53</strain>
    </source>
</reference>
<dbReference type="AlphaFoldDB" id="A0A7I8D8F8"/>
<sequence>MRQFEFKLPDIGEGIHEGEIVKWHIKPGDMVEEDQAILEVQNDKAVVEIPSPVKGKVLEVKVAEGTVATVGTTLVTFEIEGEAPPQAEHAPAQEAGAADAANEHPANRGPESAAAAAQQPPAAQTTAAAPSQPAAAPGNALPPANPNVLAMPSVRKFAREQGIDINTVRGTGPKGRITREDVWNAKSGAAAAPDHADIAQAELQNAGNLETPAAAAQGTDTAVAQGAPAAAKRPVSQLAEERVPLKGVRKVIASAMAKSVYTAPHVTIMDEANVSKLVQIRSQLKPTAEQKGSKLTYLPFVVKAVVSALRKFPTLNASLDDEKSEIVYKYNYNIGIATDTDNGLMVPVVFDADRKSMWTIADEIRDLAGRAREGKLAPNEMKGSTFSITNIGSAGGMFFTPVINYPEVAILGTGRISEKPVVMDGAVAIAPVMALSLSFDHRLIDGATAQMFMNHLKQLLEEPNMLLMEV</sequence>
<dbReference type="Pfam" id="PF00198">
    <property type="entry name" value="2-oxoacid_dh"/>
    <property type="match status" value="1"/>
</dbReference>
<dbReference type="SUPFAM" id="SSF52777">
    <property type="entry name" value="CoA-dependent acyltransferases"/>
    <property type="match status" value="1"/>
</dbReference>
<dbReference type="Gene3D" id="3.30.559.10">
    <property type="entry name" value="Chloramphenicol acetyltransferase-like domain"/>
    <property type="match status" value="1"/>
</dbReference>
<comment type="similarity">
    <text evidence="2 6">Belongs to the 2-oxoacid dehydrogenase family.</text>
</comment>
<keyword evidence="4 6" id="KW-0450">Lipoyl</keyword>
<organism evidence="10 11">
    <name type="scientific">Effusibacillus dendaii</name>
    <dbReference type="NCBI Taxonomy" id="2743772"/>
    <lineage>
        <taxon>Bacteria</taxon>
        <taxon>Bacillati</taxon>
        <taxon>Bacillota</taxon>
        <taxon>Bacilli</taxon>
        <taxon>Bacillales</taxon>
        <taxon>Alicyclobacillaceae</taxon>
        <taxon>Effusibacillus</taxon>
    </lineage>
</organism>
<dbReference type="EMBL" id="AP023366">
    <property type="protein sequence ID" value="BCJ85096.1"/>
    <property type="molecule type" value="Genomic_DNA"/>
</dbReference>
<evidence type="ECO:0000259" key="8">
    <source>
        <dbReference type="PROSITE" id="PS50968"/>
    </source>
</evidence>